<protein>
    <submittedName>
        <fullName evidence="2">Uncharacterized protein</fullName>
    </submittedName>
</protein>
<keyword evidence="1" id="KW-0472">Membrane</keyword>
<dbReference type="Proteomes" id="UP000228934">
    <property type="component" value="Unassembled WGS sequence"/>
</dbReference>
<accession>A0A2G9RZA3</accession>
<dbReference type="AlphaFoldDB" id="A0A2G9RZA3"/>
<gene>
    <name evidence="2" type="ORF">AB205_0077820</name>
</gene>
<evidence type="ECO:0000313" key="2">
    <source>
        <dbReference type="EMBL" id="PIO33144.1"/>
    </source>
</evidence>
<organism evidence="2 3">
    <name type="scientific">Aquarana catesbeiana</name>
    <name type="common">American bullfrog</name>
    <name type="synonym">Rana catesbeiana</name>
    <dbReference type="NCBI Taxonomy" id="8400"/>
    <lineage>
        <taxon>Eukaryota</taxon>
        <taxon>Metazoa</taxon>
        <taxon>Chordata</taxon>
        <taxon>Craniata</taxon>
        <taxon>Vertebrata</taxon>
        <taxon>Euteleostomi</taxon>
        <taxon>Amphibia</taxon>
        <taxon>Batrachia</taxon>
        <taxon>Anura</taxon>
        <taxon>Neobatrachia</taxon>
        <taxon>Ranoidea</taxon>
        <taxon>Ranidae</taxon>
        <taxon>Aquarana</taxon>
    </lineage>
</organism>
<proteinExistence type="predicted"/>
<dbReference type="EMBL" id="KV928301">
    <property type="protein sequence ID" value="PIO33144.1"/>
    <property type="molecule type" value="Genomic_DNA"/>
</dbReference>
<reference evidence="3" key="1">
    <citation type="journal article" date="2017" name="Nat. Commun.">
        <title>The North American bullfrog draft genome provides insight into hormonal regulation of long noncoding RNA.</title>
        <authorList>
            <person name="Hammond S.A."/>
            <person name="Warren R.L."/>
            <person name="Vandervalk B.P."/>
            <person name="Kucuk E."/>
            <person name="Khan H."/>
            <person name="Gibb E.A."/>
            <person name="Pandoh P."/>
            <person name="Kirk H."/>
            <person name="Zhao Y."/>
            <person name="Jones M."/>
            <person name="Mungall A.J."/>
            <person name="Coope R."/>
            <person name="Pleasance S."/>
            <person name="Moore R.A."/>
            <person name="Holt R.A."/>
            <person name="Round J.M."/>
            <person name="Ohora S."/>
            <person name="Walle B.V."/>
            <person name="Veldhoen N."/>
            <person name="Helbing C.C."/>
            <person name="Birol I."/>
        </authorList>
    </citation>
    <scope>NUCLEOTIDE SEQUENCE [LARGE SCALE GENOMIC DNA]</scope>
</reference>
<keyword evidence="1" id="KW-1133">Transmembrane helix</keyword>
<evidence type="ECO:0000313" key="3">
    <source>
        <dbReference type="Proteomes" id="UP000228934"/>
    </source>
</evidence>
<evidence type="ECO:0000256" key="1">
    <source>
        <dbReference type="SAM" id="Phobius"/>
    </source>
</evidence>
<name>A0A2G9RZA3_AQUCT</name>
<keyword evidence="1" id="KW-0812">Transmembrane</keyword>
<feature type="transmembrane region" description="Helical" evidence="1">
    <location>
        <begin position="40"/>
        <end position="62"/>
    </location>
</feature>
<keyword evidence="3" id="KW-1185">Reference proteome</keyword>
<sequence>MIAVCNTAAEYSLYSCMEITTVFVLDKSWEMLFKNRRSNFHLNAQVLHALICILCCLVLQLFNRFSF</sequence>
<dbReference type="OrthoDB" id="289721at2759"/>